<evidence type="ECO:0000256" key="1">
    <source>
        <dbReference type="ARBA" id="ARBA00022723"/>
    </source>
</evidence>
<keyword evidence="6" id="KW-0812">Transmembrane</keyword>
<dbReference type="PROSITE" id="PS50222">
    <property type="entry name" value="EF_HAND_2"/>
    <property type="match status" value="1"/>
</dbReference>
<dbReference type="PROSITE" id="PS01357">
    <property type="entry name" value="ZF_ZZ_1"/>
    <property type="match status" value="1"/>
</dbReference>
<dbReference type="SUPFAM" id="SSF47473">
    <property type="entry name" value="EF-hand"/>
    <property type="match status" value="1"/>
</dbReference>
<dbReference type="Proteomes" id="UP001595075">
    <property type="component" value="Unassembled WGS sequence"/>
</dbReference>
<feature type="region of interest" description="Disordered" evidence="5">
    <location>
        <begin position="1047"/>
        <end position="1072"/>
    </location>
</feature>
<accession>A0ABR4BUF7</accession>
<feature type="compositionally biased region" description="Basic and acidic residues" evidence="5">
    <location>
        <begin position="841"/>
        <end position="858"/>
    </location>
</feature>
<dbReference type="CDD" id="cd00051">
    <property type="entry name" value="EFh"/>
    <property type="match status" value="1"/>
</dbReference>
<dbReference type="EMBL" id="JAZHXI010000019">
    <property type="protein sequence ID" value="KAL2061248.1"/>
    <property type="molecule type" value="Genomic_DNA"/>
</dbReference>
<proteinExistence type="predicted"/>
<feature type="domain" description="ZZ-type" evidence="7">
    <location>
        <begin position="148"/>
        <end position="200"/>
    </location>
</feature>
<dbReference type="PANTHER" id="PTHR15090">
    <property type="entry name" value="SEQUESTOSOME 1-RELATED"/>
    <property type="match status" value="1"/>
</dbReference>
<keyword evidence="3" id="KW-0862">Zinc</keyword>
<dbReference type="SUPFAM" id="SSF57850">
    <property type="entry name" value="RING/U-box"/>
    <property type="match status" value="1"/>
</dbReference>
<dbReference type="CDD" id="cd02340">
    <property type="entry name" value="ZZ_NBR1_like"/>
    <property type="match status" value="1"/>
</dbReference>
<feature type="compositionally biased region" description="Basic residues" evidence="5">
    <location>
        <begin position="617"/>
        <end position="629"/>
    </location>
</feature>
<dbReference type="InterPro" id="IPR052260">
    <property type="entry name" value="Autophagy_Rcpt_SigReg"/>
</dbReference>
<dbReference type="SMART" id="SM00291">
    <property type="entry name" value="ZnF_ZZ"/>
    <property type="match status" value="1"/>
</dbReference>
<name>A0ABR4BUF7_9HELO</name>
<feature type="region of interest" description="Disordered" evidence="5">
    <location>
        <begin position="387"/>
        <end position="412"/>
    </location>
</feature>
<feature type="region of interest" description="Disordered" evidence="5">
    <location>
        <begin position="784"/>
        <end position="868"/>
    </location>
</feature>
<keyword evidence="2 4" id="KW-0863">Zinc-finger</keyword>
<dbReference type="Pfam" id="PF00569">
    <property type="entry name" value="ZZ"/>
    <property type="match status" value="1"/>
</dbReference>
<dbReference type="InterPro" id="IPR011992">
    <property type="entry name" value="EF-hand-dom_pair"/>
</dbReference>
<evidence type="ECO:0000256" key="6">
    <source>
        <dbReference type="SAM" id="Phobius"/>
    </source>
</evidence>
<evidence type="ECO:0000256" key="2">
    <source>
        <dbReference type="ARBA" id="ARBA00022771"/>
    </source>
</evidence>
<keyword evidence="10" id="KW-1185">Reference proteome</keyword>
<keyword evidence="6" id="KW-1133">Transmembrane helix</keyword>
<feature type="transmembrane region" description="Helical" evidence="6">
    <location>
        <begin position="17"/>
        <end position="35"/>
    </location>
</feature>
<feature type="region of interest" description="Disordered" evidence="5">
    <location>
        <begin position="729"/>
        <end position="760"/>
    </location>
</feature>
<keyword evidence="6" id="KW-0472">Membrane</keyword>
<feature type="region of interest" description="Disordered" evidence="5">
    <location>
        <begin position="503"/>
        <end position="528"/>
    </location>
</feature>
<evidence type="ECO:0000313" key="10">
    <source>
        <dbReference type="Proteomes" id="UP001595075"/>
    </source>
</evidence>
<dbReference type="InterPro" id="IPR000433">
    <property type="entry name" value="Znf_ZZ"/>
</dbReference>
<feature type="compositionally biased region" description="Pro residues" evidence="5">
    <location>
        <begin position="744"/>
        <end position="754"/>
    </location>
</feature>
<evidence type="ECO:0000256" key="4">
    <source>
        <dbReference type="PROSITE-ProRule" id="PRU00228"/>
    </source>
</evidence>
<feature type="compositionally biased region" description="Basic and acidic residues" evidence="5">
    <location>
        <begin position="396"/>
        <end position="407"/>
    </location>
</feature>
<gene>
    <name evidence="9" type="ORF">VTL71DRAFT_7521</name>
</gene>
<feature type="region of interest" description="Disordered" evidence="5">
    <location>
        <begin position="906"/>
        <end position="1023"/>
    </location>
</feature>
<feature type="compositionally biased region" description="Acidic residues" evidence="5">
    <location>
        <begin position="796"/>
        <end position="809"/>
    </location>
</feature>
<keyword evidence="1" id="KW-0479">Metal-binding</keyword>
<comment type="caution">
    <text evidence="9">The sequence shown here is derived from an EMBL/GenBank/DDBJ whole genome shotgun (WGS) entry which is preliminary data.</text>
</comment>
<feature type="domain" description="EF-hand" evidence="8">
    <location>
        <begin position="320"/>
        <end position="355"/>
    </location>
</feature>
<evidence type="ECO:0000256" key="3">
    <source>
        <dbReference type="ARBA" id="ARBA00022833"/>
    </source>
</evidence>
<organism evidence="9 10">
    <name type="scientific">Oculimacula yallundae</name>
    <dbReference type="NCBI Taxonomy" id="86028"/>
    <lineage>
        <taxon>Eukaryota</taxon>
        <taxon>Fungi</taxon>
        <taxon>Dikarya</taxon>
        <taxon>Ascomycota</taxon>
        <taxon>Pezizomycotina</taxon>
        <taxon>Leotiomycetes</taxon>
        <taxon>Helotiales</taxon>
        <taxon>Ploettnerulaceae</taxon>
        <taxon>Oculimacula</taxon>
    </lineage>
</organism>
<evidence type="ECO:0000259" key="7">
    <source>
        <dbReference type="PROSITE" id="PS50135"/>
    </source>
</evidence>
<feature type="region of interest" description="Disordered" evidence="5">
    <location>
        <begin position="607"/>
        <end position="660"/>
    </location>
</feature>
<feature type="compositionally biased region" description="Low complexity" evidence="5">
    <location>
        <begin position="932"/>
        <end position="950"/>
    </location>
</feature>
<dbReference type="InterPro" id="IPR043145">
    <property type="entry name" value="Znf_ZZ_sf"/>
</dbReference>
<protein>
    <submittedName>
        <fullName evidence="9">Uncharacterized protein</fullName>
    </submittedName>
</protein>
<dbReference type="InterPro" id="IPR002048">
    <property type="entry name" value="EF_hand_dom"/>
</dbReference>
<dbReference type="PANTHER" id="PTHR15090:SF8">
    <property type="entry name" value="ZZ-TYPE ZINC FINGER-CONTAINING PROTEIN"/>
    <property type="match status" value="1"/>
</dbReference>
<feature type="compositionally biased region" description="Polar residues" evidence="5">
    <location>
        <begin position="642"/>
        <end position="652"/>
    </location>
</feature>
<reference evidence="9 10" key="1">
    <citation type="journal article" date="2024" name="Commun. Biol.">
        <title>Comparative genomic analysis of thermophilic fungi reveals convergent evolutionary adaptations and gene losses.</title>
        <authorList>
            <person name="Steindorff A.S."/>
            <person name="Aguilar-Pontes M.V."/>
            <person name="Robinson A.J."/>
            <person name="Andreopoulos B."/>
            <person name="LaButti K."/>
            <person name="Kuo A."/>
            <person name="Mondo S."/>
            <person name="Riley R."/>
            <person name="Otillar R."/>
            <person name="Haridas S."/>
            <person name="Lipzen A."/>
            <person name="Grimwood J."/>
            <person name="Schmutz J."/>
            <person name="Clum A."/>
            <person name="Reid I.D."/>
            <person name="Moisan M.C."/>
            <person name="Butler G."/>
            <person name="Nguyen T.T.M."/>
            <person name="Dewar K."/>
            <person name="Conant G."/>
            <person name="Drula E."/>
            <person name="Henrissat B."/>
            <person name="Hansel C."/>
            <person name="Singer S."/>
            <person name="Hutchinson M.I."/>
            <person name="de Vries R.P."/>
            <person name="Natvig D.O."/>
            <person name="Powell A.J."/>
            <person name="Tsang A."/>
            <person name="Grigoriev I.V."/>
        </authorList>
    </citation>
    <scope>NUCLEOTIDE SEQUENCE [LARGE SCALE GENOMIC DNA]</scope>
    <source>
        <strain evidence="9 10">CBS 494.80</strain>
    </source>
</reference>
<sequence>MSASSSTASSTLTRSRLAVFGFASVATAVTAYWFYRSLIEEEDKAQVSGLRRSNAVHRRRRRTTTNDISPDLRHGGDVFFDDAVGNDGQGQVVPRTLTDGETVVDDQAFAEDYGWTNMPQSYQRNGQNIVQLLFRVSEDATRRNAYVHRGCACNSCNMLPIRGIRYRCANCADYDLCEGCESQGLHIKTHIFYKIKVPAISFGPRHIQPVWYTGDPENVMRALPKEITTKLSRETGFERPELEAYWEQWTFMANTDWRDDPDDINLAMDRRTFERCLVPLGGSNNSAPSLIYDRMFAFYDTNKDDLISFPEFLHGVAYRKKKDKWRKIFEGYDIDGDGFVDRKDCLRMFRSYYVLHRQIHKDMIEGAEEQQMSSTEAHRLISGRQPLSSAFGQDGRYPRAPDPRTGEGKSAQVNGDLQIVDGKGIMNESGNDTGNREDIFKREDPRMNRSNWDGELDRYSSAYWDTMVNPPHTVDEMPAVLQNLQRVRGQIVEALSDAPVESATIEREDDEVSNSDSALSNPVADRNWPPSYPKILDEDAEAIDGPGTTVENVRKESRRAVIQQAVYREQTQDDIHNRWQRRRFYTDEEEGAAPPAHWKEEDDILAQSGKAGESSKAHSRPTIHSRSSSRVRFAEDMDDFDTQSNVSTSSRSVPERWGGMEIPDAERDAGKEILYQVTQQAFNELLDPLFKDKEDQAIEAASTKAEREQWGSLYNNPEFIQWALEKEAEETKPKKVKITRYPADGPPPPPPPPGTSSLWPTFTEVEVEQVREIPLEELLAATGFEVDESLARQNEDNDDDKGDGEEISDFESIPETTPPRAQVDEPSSSEMPVAIVPRSSARPEEHEPMMRISSREATADGSGIDDEAIGELPQVTVSAINAVQGDRPRSGTSSTDVVVHDAVVLDEKVSEEPSGSALESVTEEDVYRSRVSSNDDSQGSAESSSKGASEVTVPVLPEPGQLGFNLRNSSTDAVDNPSEVVVNLPGSRDVQERAVQFDLPEYSTPDTTDRDPTLPQFRPDTIDTPRLTTESLLLLQQDPEVRSQIAYGKDKELPDVTPLSNGTDPSKPAITYKRPRRERLYELWKIDRAEKEAERKGGWGRLSFEEFDSRVKSATGEGRGSQMDYLGSWIDFCIP</sequence>
<evidence type="ECO:0000259" key="8">
    <source>
        <dbReference type="PROSITE" id="PS50222"/>
    </source>
</evidence>
<dbReference type="PROSITE" id="PS50135">
    <property type="entry name" value="ZF_ZZ_2"/>
    <property type="match status" value="1"/>
</dbReference>
<dbReference type="Gene3D" id="3.30.60.90">
    <property type="match status" value="1"/>
</dbReference>
<evidence type="ECO:0000256" key="5">
    <source>
        <dbReference type="SAM" id="MobiDB-lite"/>
    </source>
</evidence>
<dbReference type="Gene3D" id="1.10.238.10">
    <property type="entry name" value="EF-hand"/>
    <property type="match status" value="1"/>
</dbReference>
<dbReference type="SMART" id="SM00054">
    <property type="entry name" value="EFh"/>
    <property type="match status" value="2"/>
</dbReference>
<evidence type="ECO:0000313" key="9">
    <source>
        <dbReference type="EMBL" id="KAL2061248.1"/>
    </source>
</evidence>